<dbReference type="AlphaFoldDB" id="A0A1I7GTT8"/>
<protein>
    <recommendedName>
        <fullName evidence="2">Transcriptional coactivator p15 (PC4) C-terminal domain-containing protein</fullName>
    </recommendedName>
</protein>
<feature type="compositionally biased region" description="Polar residues" evidence="1">
    <location>
        <begin position="116"/>
        <end position="128"/>
    </location>
</feature>
<feature type="compositionally biased region" description="Acidic residues" evidence="1">
    <location>
        <begin position="154"/>
        <end position="163"/>
    </location>
</feature>
<dbReference type="GO" id="GO:0003677">
    <property type="term" value="F:DNA binding"/>
    <property type="evidence" value="ECO:0007669"/>
    <property type="project" value="InterPro"/>
</dbReference>
<dbReference type="Proteomes" id="UP000198817">
    <property type="component" value="Unassembled WGS sequence"/>
</dbReference>
<organism evidence="3 4">
    <name type="scientific">Eubacterium pyruvativorans</name>
    <dbReference type="NCBI Taxonomy" id="155865"/>
    <lineage>
        <taxon>Bacteria</taxon>
        <taxon>Bacillati</taxon>
        <taxon>Bacillota</taxon>
        <taxon>Clostridia</taxon>
        <taxon>Eubacteriales</taxon>
        <taxon>Eubacteriaceae</taxon>
        <taxon>Eubacterium</taxon>
    </lineage>
</organism>
<feature type="region of interest" description="Disordered" evidence="1">
    <location>
        <begin position="97"/>
        <end position="197"/>
    </location>
</feature>
<evidence type="ECO:0000259" key="2">
    <source>
        <dbReference type="Pfam" id="PF02229"/>
    </source>
</evidence>
<dbReference type="Pfam" id="PF02229">
    <property type="entry name" value="PC4"/>
    <property type="match status" value="1"/>
</dbReference>
<evidence type="ECO:0000313" key="3">
    <source>
        <dbReference type="EMBL" id="SFU51857.1"/>
    </source>
</evidence>
<feature type="domain" description="Transcriptional coactivator p15 (PC4) C-terminal" evidence="2">
    <location>
        <begin position="24"/>
        <end position="71"/>
    </location>
</feature>
<keyword evidence="4" id="KW-1185">Reference proteome</keyword>
<evidence type="ECO:0000256" key="1">
    <source>
        <dbReference type="SAM" id="MobiDB-lite"/>
    </source>
</evidence>
<gene>
    <name evidence="3" type="ORF">SAMN05216508_10939</name>
</gene>
<accession>A0A1I7GTT8</accession>
<dbReference type="Gene3D" id="2.30.31.70">
    <property type="match status" value="1"/>
</dbReference>
<feature type="compositionally biased region" description="Acidic residues" evidence="1">
    <location>
        <begin position="188"/>
        <end position="197"/>
    </location>
</feature>
<reference evidence="3 4" key="1">
    <citation type="submission" date="2016-10" db="EMBL/GenBank/DDBJ databases">
        <authorList>
            <person name="de Groot N.N."/>
        </authorList>
    </citation>
    <scope>NUCLEOTIDE SEQUENCE [LARGE SCALE GENOMIC DNA]</scope>
    <source>
        <strain evidence="3 4">KHGC13</strain>
    </source>
</reference>
<evidence type="ECO:0000313" key="4">
    <source>
        <dbReference type="Proteomes" id="UP000198817"/>
    </source>
</evidence>
<dbReference type="RefSeq" id="WP_090470972.1">
    <property type="nucleotide sequence ID" value="NZ_FOWF01000010.1"/>
</dbReference>
<dbReference type="GO" id="GO:0006355">
    <property type="term" value="P:regulation of DNA-templated transcription"/>
    <property type="evidence" value="ECO:0007669"/>
    <property type="project" value="InterPro"/>
</dbReference>
<dbReference type="InterPro" id="IPR003173">
    <property type="entry name" value="PC4_C"/>
</dbReference>
<name>A0A1I7GTT8_9FIRM</name>
<sequence length="197" mass="21797">MAREYDSDISYEIKAMVGTIGTKKNGWRKELNIVSWNGAPPKFDIRDWSPDHMHMSKGVTLYMDEIRQLVRIFNNFSNDRRTRNPRNEMNLRAADEAFEEVPDRPAPDPAVPGRTASDQAMPNRTAQENRVPPVNDRWETETTAPDAGTGSDSGAEECGELPEGEAGGETPESDYSSSGISHVAEAGPAEEEGELPF</sequence>
<proteinExistence type="predicted"/>
<dbReference type="EMBL" id="FPBT01000009">
    <property type="protein sequence ID" value="SFU51857.1"/>
    <property type="molecule type" value="Genomic_DNA"/>
</dbReference>